<feature type="active site" description="Proton acceptor" evidence="4">
    <location>
        <position position="271"/>
    </location>
</feature>
<dbReference type="InterPro" id="IPR036388">
    <property type="entry name" value="WH-like_DNA-bd_sf"/>
</dbReference>
<evidence type="ECO:0000256" key="1">
    <source>
        <dbReference type="ARBA" id="ARBA00022603"/>
    </source>
</evidence>
<dbReference type="EMBL" id="JYNX01000083">
    <property type="protein sequence ID" value="KMO71072.1"/>
    <property type="molecule type" value="Genomic_DNA"/>
</dbReference>
<keyword evidence="1 7" id="KW-0489">Methyltransferase</keyword>
<keyword evidence="8" id="KW-1185">Reference proteome</keyword>
<dbReference type="Proteomes" id="UP000036176">
    <property type="component" value="Unassembled WGS sequence"/>
</dbReference>
<dbReference type="Gene3D" id="1.10.287.1350">
    <property type="match status" value="1"/>
</dbReference>
<name>A0A0J6VNJ4_MYCCU</name>
<dbReference type="Pfam" id="PF00891">
    <property type="entry name" value="Methyltransf_2"/>
    <property type="match status" value="1"/>
</dbReference>
<protein>
    <submittedName>
        <fullName evidence="7">Multifunctional cyclase-dehydratase-3-O-methyl transferase TcmN</fullName>
        <ecNumber evidence="7">2.1.1.-</ecNumber>
    </submittedName>
</protein>
<dbReference type="GO" id="GO:0008171">
    <property type="term" value="F:O-methyltransferase activity"/>
    <property type="evidence" value="ECO:0007669"/>
    <property type="project" value="InterPro"/>
</dbReference>
<feature type="domain" description="O-methyltransferase C-terminal" evidence="5">
    <location>
        <begin position="135"/>
        <end position="342"/>
    </location>
</feature>
<dbReference type="RefSeq" id="WP_048421182.1">
    <property type="nucleotide sequence ID" value="NZ_JYNX01000083.1"/>
</dbReference>
<gene>
    <name evidence="7" type="primary">tcmN_3</name>
    <name evidence="7" type="ORF">MCHUDSM44219_05312</name>
</gene>
<dbReference type="InterPro" id="IPR029063">
    <property type="entry name" value="SAM-dependent_MTases_sf"/>
</dbReference>
<evidence type="ECO:0000256" key="3">
    <source>
        <dbReference type="ARBA" id="ARBA00022691"/>
    </source>
</evidence>
<keyword evidence="2 7" id="KW-0808">Transferase</keyword>
<evidence type="ECO:0000256" key="4">
    <source>
        <dbReference type="PIRSR" id="PIRSR005739-1"/>
    </source>
</evidence>
<evidence type="ECO:0000313" key="7">
    <source>
        <dbReference type="EMBL" id="KMO71072.1"/>
    </source>
</evidence>
<organism evidence="7 8">
    <name type="scientific">Mycolicibacterium chubuense</name>
    <name type="common">Mycobacterium chubuense</name>
    <dbReference type="NCBI Taxonomy" id="1800"/>
    <lineage>
        <taxon>Bacteria</taxon>
        <taxon>Bacillati</taxon>
        <taxon>Actinomycetota</taxon>
        <taxon>Actinomycetes</taxon>
        <taxon>Mycobacteriales</taxon>
        <taxon>Mycobacteriaceae</taxon>
        <taxon>Mycolicibacterium</taxon>
    </lineage>
</organism>
<dbReference type="PROSITE" id="PS51683">
    <property type="entry name" value="SAM_OMT_II"/>
    <property type="match status" value="1"/>
</dbReference>
<evidence type="ECO:0000259" key="6">
    <source>
        <dbReference type="Pfam" id="PF08100"/>
    </source>
</evidence>
<accession>A0A0J6VNJ4</accession>
<dbReference type="EC" id="2.1.1.-" evidence="7"/>
<comment type="caution">
    <text evidence="7">The sequence shown here is derived from an EMBL/GenBank/DDBJ whole genome shotgun (WGS) entry which is preliminary data.</text>
</comment>
<dbReference type="GO" id="GO:0046983">
    <property type="term" value="F:protein dimerization activity"/>
    <property type="evidence" value="ECO:0007669"/>
    <property type="project" value="InterPro"/>
</dbReference>
<dbReference type="PIRSF" id="PIRSF005739">
    <property type="entry name" value="O-mtase"/>
    <property type="match status" value="1"/>
</dbReference>
<dbReference type="InterPro" id="IPR012967">
    <property type="entry name" value="COMT_dimerisation"/>
</dbReference>
<keyword evidence="3" id="KW-0949">S-adenosyl-L-methionine</keyword>
<dbReference type="PANTHER" id="PTHR43712:SF2">
    <property type="entry name" value="O-METHYLTRANSFERASE CICE"/>
    <property type="match status" value="1"/>
</dbReference>
<evidence type="ECO:0000256" key="2">
    <source>
        <dbReference type="ARBA" id="ARBA00022679"/>
    </source>
</evidence>
<dbReference type="InterPro" id="IPR016461">
    <property type="entry name" value="COMT-like"/>
</dbReference>
<dbReference type="OrthoDB" id="4145676at2"/>
<dbReference type="Gene3D" id="3.40.50.150">
    <property type="entry name" value="Vaccinia Virus protein VP39"/>
    <property type="match status" value="1"/>
</dbReference>
<dbReference type="PANTHER" id="PTHR43712">
    <property type="entry name" value="PUTATIVE (AFU_ORTHOLOGUE AFUA_4G14580)-RELATED"/>
    <property type="match status" value="1"/>
</dbReference>
<proteinExistence type="predicted"/>
<dbReference type="InterPro" id="IPR036390">
    <property type="entry name" value="WH_DNA-bd_sf"/>
</dbReference>
<dbReference type="AlphaFoldDB" id="A0A0J6VNJ4"/>
<dbReference type="SUPFAM" id="SSF53335">
    <property type="entry name" value="S-adenosyl-L-methionine-dependent methyltransferases"/>
    <property type="match status" value="1"/>
</dbReference>
<feature type="domain" description="O-methyltransferase dimerisation" evidence="6">
    <location>
        <begin position="36"/>
        <end position="111"/>
    </location>
</feature>
<dbReference type="Pfam" id="PF08100">
    <property type="entry name" value="Dimerisation"/>
    <property type="match status" value="1"/>
</dbReference>
<dbReference type="Gene3D" id="1.10.10.10">
    <property type="entry name" value="Winged helix-like DNA-binding domain superfamily/Winged helix DNA-binding domain"/>
    <property type="match status" value="1"/>
</dbReference>
<dbReference type="InterPro" id="IPR001077">
    <property type="entry name" value="COMT_C"/>
</dbReference>
<reference evidence="7 8" key="1">
    <citation type="journal article" date="2015" name="Genome Biol. Evol.">
        <title>Characterization of Three Mycobacterium spp. with Potential Use in Bioremediation by Genome Sequencing and Comparative Genomics.</title>
        <authorList>
            <person name="Das S."/>
            <person name="Pettersson B.M."/>
            <person name="Behra P.R."/>
            <person name="Ramesh M."/>
            <person name="Dasgupta S."/>
            <person name="Bhattacharya A."/>
            <person name="Kirsebom L.A."/>
        </authorList>
    </citation>
    <scope>NUCLEOTIDE SEQUENCE [LARGE SCALE GENOMIC DNA]</scope>
    <source>
        <strain evidence="7 8">DSM 44219</strain>
    </source>
</reference>
<dbReference type="PATRIC" id="fig|1800.3.peg.5346"/>
<sequence length="361" mass="38628">MGRRTPPVRLIQAVDRVRAALAGLHRSTAPGNVALLELATGAWTTQVLYVAAKLGIADQLATGPRRAADVAAAVGADPDAVHRLMRAMTSRGALRQRRDGRFALTAVGHALRSDSDGSLRDMVLFLGHPRHWEHWGALLHSVQTGEPAAEMLRGMPAFDYLDTDPEFAAVFNNAMTAASGLANDVALQAYDFSGCRLVVDVGGGHGAVLSTILRGAPDARGVLFDLPKVVEGAGPLLADAGVAHRTALEGGSFLESVPAGGDLYVMKNIIHDWDDEHALTILRNVRTGIAEDGRLLLLEMVLPERASSFIGHMLDLEMLVMLHGRERTRAQYADLLSRAGFRLIRVLPTVSPMSVIEAVAV</sequence>
<evidence type="ECO:0000259" key="5">
    <source>
        <dbReference type="Pfam" id="PF00891"/>
    </source>
</evidence>
<dbReference type="GO" id="GO:0032259">
    <property type="term" value="P:methylation"/>
    <property type="evidence" value="ECO:0007669"/>
    <property type="project" value="UniProtKB-KW"/>
</dbReference>
<dbReference type="SUPFAM" id="SSF46785">
    <property type="entry name" value="Winged helix' DNA-binding domain"/>
    <property type="match status" value="1"/>
</dbReference>
<evidence type="ECO:0000313" key="8">
    <source>
        <dbReference type="Proteomes" id="UP000036176"/>
    </source>
</evidence>